<organism evidence="2 3">
    <name type="scientific">Fibrella aquatilis</name>
    <dbReference type="NCBI Taxonomy" id="2817059"/>
    <lineage>
        <taxon>Bacteria</taxon>
        <taxon>Pseudomonadati</taxon>
        <taxon>Bacteroidota</taxon>
        <taxon>Cytophagia</taxon>
        <taxon>Cytophagales</taxon>
        <taxon>Spirosomataceae</taxon>
        <taxon>Fibrella</taxon>
    </lineage>
</organism>
<dbReference type="RefSeq" id="WP_207333815.1">
    <property type="nucleotide sequence ID" value="NZ_JAFMYU010000002.1"/>
</dbReference>
<keyword evidence="1" id="KW-0472">Membrane</keyword>
<comment type="caution">
    <text evidence="2">The sequence shown here is derived from an EMBL/GenBank/DDBJ whole genome shotgun (WGS) entry which is preliminary data.</text>
</comment>
<dbReference type="AlphaFoldDB" id="A0A939JY04"/>
<evidence type="ECO:0000256" key="1">
    <source>
        <dbReference type="SAM" id="Phobius"/>
    </source>
</evidence>
<feature type="transmembrane region" description="Helical" evidence="1">
    <location>
        <begin position="66"/>
        <end position="86"/>
    </location>
</feature>
<feature type="transmembrane region" description="Helical" evidence="1">
    <location>
        <begin position="34"/>
        <end position="59"/>
    </location>
</feature>
<gene>
    <name evidence="2" type="ORF">J2I48_02510</name>
</gene>
<evidence type="ECO:0000313" key="2">
    <source>
        <dbReference type="EMBL" id="MBO0929843.1"/>
    </source>
</evidence>
<accession>A0A939JY04</accession>
<name>A0A939JY04_9BACT</name>
<reference evidence="2 3" key="1">
    <citation type="submission" date="2021-03" db="EMBL/GenBank/DDBJ databases">
        <title>Fibrella sp. HMF5036 genome sequencing and assembly.</title>
        <authorList>
            <person name="Kang H."/>
            <person name="Kim H."/>
            <person name="Bae S."/>
            <person name="Joh K."/>
        </authorList>
    </citation>
    <scope>NUCLEOTIDE SEQUENCE [LARGE SCALE GENOMIC DNA]</scope>
    <source>
        <strain evidence="2 3">HMF5036</strain>
    </source>
</reference>
<protein>
    <submittedName>
        <fullName evidence="2">Chromate transporter</fullName>
    </submittedName>
</protein>
<keyword evidence="1" id="KW-0812">Transmembrane</keyword>
<proteinExistence type="predicted"/>
<feature type="transmembrane region" description="Helical" evidence="1">
    <location>
        <begin position="106"/>
        <end position="132"/>
    </location>
</feature>
<dbReference type="Proteomes" id="UP000664795">
    <property type="component" value="Unassembled WGS sequence"/>
</dbReference>
<keyword evidence="1" id="KW-1133">Transmembrane helix</keyword>
<evidence type="ECO:0000313" key="3">
    <source>
        <dbReference type="Proteomes" id="UP000664795"/>
    </source>
</evidence>
<keyword evidence="3" id="KW-1185">Reference proteome</keyword>
<sequence length="140" mass="15521">MTQPAVLENELAPIFTTKAPFQLPEEAKDLIVKIMPYIAVVLLPLSILAILFGGGLALLSFFTLHLGASLALIIMIIAIVVGLMAIPGLFSRSRDGWSKTYLSQLIWIVSMLVEFHILSAVISFLLGMYLLFQIRDRYVN</sequence>
<dbReference type="EMBL" id="JAFMYU010000002">
    <property type="protein sequence ID" value="MBO0929843.1"/>
    <property type="molecule type" value="Genomic_DNA"/>
</dbReference>